<dbReference type="CDD" id="cd00448">
    <property type="entry name" value="YjgF_YER057c_UK114_family"/>
    <property type="match status" value="1"/>
</dbReference>
<evidence type="ECO:0000313" key="2">
    <source>
        <dbReference type="EMBL" id="SKC05244.1"/>
    </source>
</evidence>
<dbReference type="OrthoDB" id="9799840at2"/>
<sequence>MTIGRDRRVRRIDPPTLAPPVMDLYAQIVVASAGRLAFVAGQVALDPEGRLVDAGDHRAQARQCFANIRAAVAAVGATPADIVRMTINVVDYRAELIGPIFESGREIFGDEWPITASMLLGVAALGLPEWLIEIDAVVALPDEV</sequence>
<dbReference type="InterPro" id="IPR035959">
    <property type="entry name" value="RutC-like_sf"/>
</dbReference>
<accession>A0A1T5GA02</accession>
<proteinExistence type="inferred from homology"/>
<dbReference type="Proteomes" id="UP000189818">
    <property type="component" value="Unassembled WGS sequence"/>
</dbReference>
<dbReference type="GO" id="GO:0005829">
    <property type="term" value="C:cytosol"/>
    <property type="evidence" value="ECO:0007669"/>
    <property type="project" value="TreeGrafter"/>
</dbReference>
<keyword evidence="3" id="KW-1185">Reference proteome</keyword>
<dbReference type="Pfam" id="PF01042">
    <property type="entry name" value="Ribonuc_L-PSP"/>
    <property type="match status" value="1"/>
</dbReference>
<evidence type="ECO:0000256" key="1">
    <source>
        <dbReference type="ARBA" id="ARBA00010552"/>
    </source>
</evidence>
<dbReference type="STRING" id="439228.SAMN06295920_11320"/>
<organism evidence="2 3">
    <name type="scientific">Rhizorhabdus histidinilytica</name>
    <dbReference type="NCBI Taxonomy" id="439228"/>
    <lineage>
        <taxon>Bacteria</taxon>
        <taxon>Pseudomonadati</taxon>
        <taxon>Pseudomonadota</taxon>
        <taxon>Alphaproteobacteria</taxon>
        <taxon>Sphingomonadales</taxon>
        <taxon>Sphingomonadaceae</taxon>
        <taxon>Rhizorhabdus</taxon>
    </lineage>
</organism>
<dbReference type="Gene3D" id="3.30.1330.40">
    <property type="entry name" value="RutC-like"/>
    <property type="match status" value="1"/>
</dbReference>
<dbReference type="GO" id="GO:0019239">
    <property type="term" value="F:deaminase activity"/>
    <property type="evidence" value="ECO:0007669"/>
    <property type="project" value="TreeGrafter"/>
</dbReference>
<dbReference type="AlphaFoldDB" id="A0A1T5GA02"/>
<dbReference type="PANTHER" id="PTHR11803">
    <property type="entry name" value="2-IMINOBUTANOATE/2-IMINOPROPANOATE DEAMINASE RIDA"/>
    <property type="match status" value="1"/>
</dbReference>
<protein>
    <submittedName>
        <fullName evidence="2">Enamine deaminase RidA, house cleaning of reactive enamine intermediates, YjgF/YER057c/UK114 family</fullName>
    </submittedName>
</protein>
<dbReference type="PANTHER" id="PTHR11803:SF58">
    <property type="entry name" value="PROTEIN HMF1-RELATED"/>
    <property type="match status" value="1"/>
</dbReference>
<dbReference type="RefSeq" id="WP_079650336.1">
    <property type="nucleotide sequence ID" value="NZ_FUYM01000013.1"/>
</dbReference>
<evidence type="ECO:0000313" key="3">
    <source>
        <dbReference type="Proteomes" id="UP000189818"/>
    </source>
</evidence>
<comment type="similarity">
    <text evidence="1">Belongs to the RutC family.</text>
</comment>
<name>A0A1T5GA02_9SPHN</name>
<dbReference type="SUPFAM" id="SSF55298">
    <property type="entry name" value="YjgF-like"/>
    <property type="match status" value="1"/>
</dbReference>
<gene>
    <name evidence="2" type="ORF">SAMN06295920_11320</name>
</gene>
<dbReference type="EMBL" id="FUYM01000013">
    <property type="protein sequence ID" value="SKC05244.1"/>
    <property type="molecule type" value="Genomic_DNA"/>
</dbReference>
<reference evidence="3" key="1">
    <citation type="submission" date="2017-02" db="EMBL/GenBank/DDBJ databases">
        <authorList>
            <person name="Varghese N."/>
            <person name="Submissions S."/>
        </authorList>
    </citation>
    <scope>NUCLEOTIDE SEQUENCE [LARGE SCALE GENOMIC DNA]</scope>
    <source>
        <strain evidence="3">UM2</strain>
    </source>
</reference>
<dbReference type="InterPro" id="IPR006175">
    <property type="entry name" value="YjgF/YER057c/UK114"/>
</dbReference>